<evidence type="ECO:0000313" key="1">
    <source>
        <dbReference type="EMBL" id="GEU87663.1"/>
    </source>
</evidence>
<name>A0A6L2NND8_TANCI</name>
<reference evidence="1" key="1">
    <citation type="journal article" date="2019" name="Sci. Rep.">
        <title>Draft genome of Tanacetum cinerariifolium, the natural source of mosquito coil.</title>
        <authorList>
            <person name="Yamashiro T."/>
            <person name="Shiraishi A."/>
            <person name="Satake H."/>
            <person name="Nakayama K."/>
        </authorList>
    </citation>
    <scope>NUCLEOTIDE SEQUENCE</scope>
</reference>
<proteinExistence type="predicted"/>
<protein>
    <submittedName>
        <fullName evidence="1">Uncharacterized protein</fullName>
    </submittedName>
</protein>
<dbReference type="AlphaFoldDB" id="A0A6L2NND8"/>
<comment type="caution">
    <text evidence="1">The sequence shown here is derived from an EMBL/GenBank/DDBJ whole genome shotgun (WGS) entry which is preliminary data.</text>
</comment>
<gene>
    <name evidence="1" type="ORF">Tci_059641</name>
</gene>
<organism evidence="1">
    <name type="scientific">Tanacetum cinerariifolium</name>
    <name type="common">Dalmatian daisy</name>
    <name type="synonym">Chrysanthemum cinerariifolium</name>
    <dbReference type="NCBI Taxonomy" id="118510"/>
    <lineage>
        <taxon>Eukaryota</taxon>
        <taxon>Viridiplantae</taxon>
        <taxon>Streptophyta</taxon>
        <taxon>Embryophyta</taxon>
        <taxon>Tracheophyta</taxon>
        <taxon>Spermatophyta</taxon>
        <taxon>Magnoliopsida</taxon>
        <taxon>eudicotyledons</taxon>
        <taxon>Gunneridae</taxon>
        <taxon>Pentapetalae</taxon>
        <taxon>asterids</taxon>
        <taxon>campanulids</taxon>
        <taxon>Asterales</taxon>
        <taxon>Asteraceae</taxon>
        <taxon>Asteroideae</taxon>
        <taxon>Anthemideae</taxon>
        <taxon>Anthemidinae</taxon>
        <taxon>Tanacetum</taxon>
    </lineage>
</organism>
<accession>A0A6L2NND8</accession>
<sequence>MDVIDWDFLANLGLARNFFDIINIDAFTGPQWANLFQINKPVYRELVLGGESRIMSLLELGWRVGLYSFEQSRLASTRSGFSRGETVKADHELLIFWTNIGDDEFVMGGTAVKKVRDPRVRLAHRCIVMTILGRKESTHMITEIASFSSAAFMPRGTVRSFGLMTNEMVDALSVAPREYVFKKKSLISMKVLLDLGGRDQRWGQMETWMARQTEQANWMYDDTIRQFQYMSTRVNLDPHLQIDLFLGREANYLPYGYTCLMPSGYEHRFGPTPPGGFE</sequence>
<dbReference type="EMBL" id="BKCJ010009588">
    <property type="protein sequence ID" value="GEU87663.1"/>
    <property type="molecule type" value="Genomic_DNA"/>
</dbReference>